<evidence type="ECO:0000313" key="2">
    <source>
        <dbReference type="Proteomes" id="UP001234297"/>
    </source>
</evidence>
<keyword evidence="2" id="KW-1185">Reference proteome</keyword>
<comment type="caution">
    <text evidence="1">The sequence shown here is derived from an EMBL/GenBank/DDBJ whole genome shotgun (WGS) entry which is preliminary data.</text>
</comment>
<gene>
    <name evidence="1" type="ORF">MRB53_021890</name>
</gene>
<protein>
    <submittedName>
        <fullName evidence="1">Uncharacterized protein</fullName>
    </submittedName>
</protein>
<proteinExistence type="predicted"/>
<accession>A0ACC2L5E2</accession>
<organism evidence="1 2">
    <name type="scientific">Persea americana</name>
    <name type="common">Avocado</name>
    <dbReference type="NCBI Taxonomy" id="3435"/>
    <lineage>
        <taxon>Eukaryota</taxon>
        <taxon>Viridiplantae</taxon>
        <taxon>Streptophyta</taxon>
        <taxon>Embryophyta</taxon>
        <taxon>Tracheophyta</taxon>
        <taxon>Spermatophyta</taxon>
        <taxon>Magnoliopsida</taxon>
        <taxon>Magnoliidae</taxon>
        <taxon>Laurales</taxon>
        <taxon>Lauraceae</taxon>
        <taxon>Persea</taxon>
    </lineage>
</organism>
<dbReference type="Proteomes" id="UP001234297">
    <property type="component" value="Chromosome 7"/>
</dbReference>
<evidence type="ECO:0000313" key="1">
    <source>
        <dbReference type="EMBL" id="KAJ8628567.1"/>
    </source>
</evidence>
<reference evidence="1 2" key="1">
    <citation type="journal article" date="2022" name="Hortic Res">
        <title>A haplotype resolved chromosomal level avocado genome allows analysis of novel avocado genes.</title>
        <authorList>
            <person name="Nath O."/>
            <person name="Fletcher S.J."/>
            <person name="Hayward A."/>
            <person name="Shaw L.M."/>
            <person name="Masouleh A.K."/>
            <person name="Furtado A."/>
            <person name="Henry R.J."/>
            <person name="Mitter N."/>
        </authorList>
    </citation>
    <scope>NUCLEOTIDE SEQUENCE [LARGE SCALE GENOMIC DNA]</scope>
    <source>
        <strain evidence="2">cv. Hass</strain>
    </source>
</reference>
<name>A0ACC2L5E2_PERAE</name>
<sequence length="354" mass="38994">MVRVLVLLCIIIPFLTCDVGAVQFIFGDSLLDVGNNIRLPRSLARPALPWYGIDFGNGMPNGRFTNGLTIADIIGDRMGVPRPPPFLDPFVDEDVILKNGLNYASGGGGILNDTASFFVQRFSPYKQIELFQGTQVMIRKKMGRQTADRFFKEASYVVSMGTNDFVNNFLLPGVTNSWTYSATRFIDLLMTTLQQQLKMLYSLGARKLTHFGLGPLGCIPLRRILSSTGACQDSTNELAVTFNEAASELVLGLSSSLPNTSYKFGDAYGIVLDVIHNPLKYGFNNSASPCCSLGPIRPTLICTPVSGLCRDRSKYFFWDEYHPTDKANEIIASEIISKLGYLPANDTTAATNRY</sequence>
<dbReference type="EMBL" id="CM056815">
    <property type="protein sequence ID" value="KAJ8628567.1"/>
    <property type="molecule type" value="Genomic_DNA"/>
</dbReference>